<keyword evidence="3" id="KW-0444">Lipid biosynthesis</keyword>
<evidence type="ECO:0000256" key="6">
    <source>
        <dbReference type="ARBA" id="ARBA00022824"/>
    </source>
</evidence>
<keyword evidence="5" id="KW-0479">Metal-binding</keyword>
<evidence type="ECO:0000313" key="16">
    <source>
        <dbReference type="EMBL" id="KAL2093802.1"/>
    </source>
</evidence>
<dbReference type="InterPro" id="IPR006694">
    <property type="entry name" value="Fatty_acid_hydroxylase"/>
</dbReference>
<evidence type="ECO:0000256" key="10">
    <source>
        <dbReference type="ARBA" id="ARBA00023002"/>
    </source>
</evidence>
<keyword evidence="6" id="KW-0256">Endoplasmic reticulum</keyword>
<name>A0ABD1K3T9_9TELE</name>
<comment type="cofactor">
    <cofactor evidence="1">
        <name>Zn(2+)</name>
        <dbReference type="ChEBI" id="CHEBI:29105"/>
    </cofactor>
</comment>
<evidence type="ECO:0000256" key="12">
    <source>
        <dbReference type="ARBA" id="ARBA00023136"/>
    </source>
</evidence>
<keyword evidence="8" id="KW-0862">Zinc</keyword>
<evidence type="ECO:0000256" key="3">
    <source>
        <dbReference type="ARBA" id="ARBA00022516"/>
    </source>
</evidence>
<comment type="subcellular location">
    <subcellularLocation>
        <location evidence="2">Endoplasmic reticulum membrane</location>
        <topology evidence="2">Multi-pass membrane protein</topology>
    </subcellularLocation>
</comment>
<feature type="transmembrane region" description="Helical" evidence="14">
    <location>
        <begin position="138"/>
        <end position="161"/>
    </location>
</feature>
<dbReference type="PANTHER" id="PTHR12863">
    <property type="entry name" value="FATTY ACID HYDROXYLASE"/>
    <property type="match status" value="1"/>
</dbReference>
<dbReference type="EMBL" id="JBHFQA010000009">
    <property type="protein sequence ID" value="KAL2093802.1"/>
    <property type="molecule type" value="Genomic_DNA"/>
</dbReference>
<dbReference type="PANTHER" id="PTHR12863:SF1">
    <property type="entry name" value="FATTY ACID 2-HYDROXYLASE"/>
    <property type="match status" value="1"/>
</dbReference>
<dbReference type="GO" id="GO:0006633">
    <property type="term" value="P:fatty acid biosynthetic process"/>
    <property type="evidence" value="ECO:0007669"/>
    <property type="project" value="UniProtKB-KW"/>
</dbReference>
<comment type="caution">
    <text evidence="16">The sequence shown here is derived from an EMBL/GenBank/DDBJ whole genome shotgun (WGS) entry which is preliminary data.</text>
</comment>
<keyword evidence="17" id="KW-1185">Reference proteome</keyword>
<evidence type="ECO:0000256" key="13">
    <source>
        <dbReference type="ARBA" id="ARBA00023160"/>
    </source>
</evidence>
<dbReference type="Pfam" id="PF04116">
    <property type="entry name" value="FA_hydroxylase"/>
    <property type="match status" value="1"/>
</dbReference>
<evidence type="ECO:0000256" key="11">
    <source>
        <dbReference type="ARBA" id="ARBA00023098"/>
    </source>
</evidence>
<evidence type="ECO:0000259" key="15">
    <source>
        <dbReference type="Pfam" id="PF04116"/>
    </source>
</evidence>
<keyword evidence="7" id="KW-0276">Fatty acid metabolism</keyword>
<feature type="transmembrane region" description="Helical" evidence="14">
    <location>
        <begin position="58"/>
        <end position="77"/>
    </location>
</feature>
<keyword evidence="13" id="KW-0275">Fatty acid biosynthesis</keyword>
<dbReference type="GO" id="GO:0016491">
    <property type="term" value="F:oxidoreductase activity"/>
    <property type="evidence" value="ECO:0007669"/>
    <property type="project" value="UniProtKB-KW"/>
</dbReference>
<dbReference type="GO" id="GO:0005789">
    <property type="term" value="C:endoplasmic reticulum membrane"/>
    <property type="evidence" value="ECO:0007669"/>
    <property type="project" value="UniProtKB-SubCell"/>
</dbReference>
<dbReference type="Proteomes" id="UP001591681">
    <property type="component" value="Unassembled WGS sequence"/>
</dbReference>
<reference evidence="16 17" key="1">
    <citation type="submission" date="2024-09" db="EMBL/GenBank/DDBJ databases">
        <title>A chromosome-level genome assembly of Gray's grenadier anchovy, Coilia grayii.</title>
        <authorList>
            <person name="Fu Z."/>
        </authorList>
    </citation>
    <scope>NUCLEOTIDE SEQUENCE [LARGE SCALE GENOMIC DNA]</scope>
    <source>
        <strain evidence="16">G4</strain>
        <tissue evidence="16">Muscle</tissue>
    </source>
</reference>
<keyword evidence="9 14" id="KW-1133">Transmembrane helix</keyword>
<protein>
    <recommendedName>
        <fullName evidence="15">Fatty acid hydroxylase domain-containing protein</fullName>
    </recommendedName>
</protein>
<keyword evidence="12 14" id="KW-0472">Membrane</keyword>
<dbReference type="AlphaFoldDB" id="A0ABD1K3T9"/>
<sequence>MDWQKPFAWQVGHLGEKYNEWVHQPVDQPIRLFESEFLEARTQAACNLTHMPIYHSDLFCLFSSLAVFLPHLSGSVLRTYSHVVFVTFGLGMFLWFFMVYCMHFLLHQLPSSNYYFITLHFLLHGHHHKSPHDRLQTVFPPILAFLLFAGLFLILQCLLPVGLDMSMLLGLICGYVISDMVHYYLHHSLPSTNAYFHDIRTIHMKHHFEQPHKGLGIATTTWDWVFNTVILP</sequence>
<evidence type="ECO:0000256" key="14">
    <source>
        <dbReference type="SAM" id="Phobius"/>
    </source>
</evidence>
<evidence type="ECO:0000256" key="8">
    <source>
        <dbReference type="ARBA" id="ARBA00022833"/>
    </source>
</evidence>
<gene>
    <name evidence="16" type="ORF">ACEWY4_011114</name>
</gene>
<keyword evidence="11" id="KW-0443">Lipid metabolism</keyword>
<evidence type="ECO:0000256" key="4">
    <source>
        <dbReference type="ARBA" id="ARBA00022692"/>
    </source>
</evidence>
<evidence type="ECO:0000313" key="17">
    <source>
        <dbReference type="Proteomes" id="UP001591681"/>
    </source>
</evidence>
<evidence type="ECO:0000256" key="5">
    <source>
        <dbReference type="ARBA" id="ARBA00022723"/>
    </source>
</evidence>
<feature type="transmembrane region" description="Helical" evidence="14">
    <location>
        <begin position="83"/>
        <end position="106"/>
    </location>
</feature>
<keyword evidence="10" id="KW-0560">Oxidoreductase</keyword>
<proteinExistence type="predicted"/>
<dbReference type="InterPro" id="IPR014430">
    <property type="entry name" value="Scs7"/>
</dbReference>
<organism evidence="16 17">
    <name type="scientific">Coilia grayii</name>
    <name type="common">Gray's grenadier anchovy</name>
    <dbReference type="NCBI Taxonomy" id="363190"/>
    <lineage>
        <taxon>Eukaryota</taxon>
        <taxon>Metazoa</taxon>
        <taxon>Chordata</taxon>
        <taxon>Craniata</taxon>
        <taxon>Vertebrata</taxon>
        <taxon>Euteleostomi</taxon>
        <taxon>Actinopterygii</taxon>
        <taxon>Neopterygii</taxon>
        <taxon>Teleostei</taxon>
        <taxon>Clupei</taxon>
        <taxon>Clupeiformes</taxon>
        <taxon>Clupeoidei</taxon>
        <taxon>Engraulidae</taxon>
        <taxon>Coilinae</taxon>
        <taxon>Coilia</taxon>
    </lineage>
</organism>
<accession>A0ABD1K3T9</accession>
<evidence type="ECO:0000256" key="7">
    <source>
        <dbReference type="ARBA" id="ARBA00022832"/>
    </source>
</evidence>
<evidence type="ECO:0000256" key="1">
    <source>
        <dbReference type="ARBA" id="ARBA00001947"/>
    </source>
</evidence>
<keyword evidence="4 14" id="KW-0812">Transmembrane</keyword>
<feature type="domain" description="Fatty acid hydroxylase" evidence="15">
    <location>
        <begin position="90"/>
        <end position="228"/>
    </location>
</feature>
<dbReference type="GO" id="GO:0046872">
    <property type="term" value="F:metal ion binding"/>
    <property type="evidence" value="ECO:0007669"/>
    <property type="project" value="UniProtKB-KW"/>
</dbReference>
<feature type="transmembrane region" description="Helical" evidence="14">
    <location>
        <begin position="167"/>
        <end position="185"/>
    </location>
</feature>
<evidence type="ECO:0000256" key="2">
    <source>
        <dbReference type="ARBA" id="ARBA00004477"/>
    </source>
</evidence>
<evidence type="ECO:0000256" key="9">
    <source>
        <dbReference type="ARBA" id="ARBA00022989"/>
    </source>
</evidence>